<feature type="chain" id="PRO_5046168279" description="Secreted protein" evidence="1">
    <location>
        <begin position="23"/>
        <end position="280"/>
    </location>
</feature>
<keyword evidence="3" id="KW-1185">Reference proteome</keyword>
<dbReference type="Proteomes" id="UP000653578">
    <property type="component" value="Unassembled WGS sequence"/>
</dbReference>
<sequence length="280" mass="30635">MKLKTRPLTCLVVLLSACGSSATTTIDMSDMSSMSGMTMSSSSVTHQHTSDAIAHFSVDSPNYLPKELSDITILVQNKWNRPIEKFDVMHEKLMHLIVVSKDLSYFEHLHPTYAGAGRFDVQTSFPAGGYYQLIADFTPTGLGESVQSHWLTINGKAPKAVKLQPDKSLTKQVGDKEVTLAFDHLMAGMELDMVFTFKQGAAKTPVTNLQPYLGSAGHVVAISEDGNDFVHVHPADPAATSGPTAAFKIVFPSKGIYKIWGQFQQNNEVFIVPYVINVNL</sequence>
<gene>
    <name evidence="2" type="ORF">GC096_24160</name>
</gene>
<name>A0ABX1XFF0_9BACL</name>
<evidence type="ECO:0000313" key="2">
    <source>
        <dbReference type="EMBL" id="NOU67142.1"/>
    </source>
</evidence>
<organism evidence="2 3">
    <name type="scientific">Paenibacillus plantarum</name>
    <dbReference type="NCBI Taxonomy" id="2654975"/>
    <lineage>
        <taxon>Bacteria</taxon>
        <taxon>Bacillati</taxon>
        <taxon>Bacillota</taxon>
        <taxon>Bacilli</taxon>
        <taxon>Bacillales</taxon>
        <taxon>Paenibacillaceae</taxon>
        <taxon>Paenibacillus</taxon>
    </lineage>
</organism>
<accession>A0ABX1XFF0</accession>
<keyword evidence="1" id="KW-0732">Signal</keyword>
<dbReference type="EMBL" id="WHNY01000067">
    <property type="protein sequence ID" value="NOU67142.1"/>
    <property type="molecule type" value="Genomic_DNA"/>
</dbReference>
<dbReference type="RefSeq" id="WP_171633884.1">
    <property type="nucleotide sequence ID" value="NZ_WHNY01000067.1"/>
</dbReference>
<evidence type="ECO:0000256" key="1">
    <source>
        <dbReference type="SAM" id="SignalP"/>
    </source>
</evidence>
<evidence type="ECO:0008006" key="4">
    <source>
        <dbReference type="Google" id="ProtNLM"/>
    </source>
</evidence>
<protein>
    <recommendedName>
        <fullName evidence="4">Secreted protein</fullName>
    </recommendedName>
</protein>
<reference evidence="2 3" key="1">
    <citation type="submission" date="2019-10" db="EMBL/GenBank/DDBJ databases">
        <title>Description of Paenibacillus humi sp. nov.</title>
        <authorList>
            <person name="Carlier A."/>
            <person name="Qi S."/>
        </authorList>
    </citation>
    <scope>NUCLEOTIDE SEQUENCE [LARGE SCALE GENOMIC DNA]</scope>
    <source>
        <strain evidence="2 3">LMG 31461</strain>
    </source>
</reference>
<proteinExistence type="predicted"/>
<dbReference type="PROSITE" id="PS51257">
    <property type="entry name" value="PROKAR_LIPOPROTEIN"/>
    <property type="match status" value="1"/>
</dbReference>
<feature type="signal peptide" evidence="1">
    <location>
        <begin position="1"/>
        <end position="22"/>
    </location>
</feature>
<evidence type="ECO:0000313" key="3">
    <source>
        <dbReference type="Proteomes" id="UP000653578"/>
    </source>
</evidence>
<comment type="caution">
    <text evidence="2">The sequence shown here is derived from an EMBL/GenBank/DDBJ whole genome shotgun (WGS) entry which is preliminary data.</text>
</comment>